<keyword evidence="4" id="KW-1185">Reference proteome</keyword>
<organism evidence="3 4">
    <name type="scientific">Herbiconiux aconitum</name>
    <dbReference type="NCBI Taxonomy" id="2970913"/>
    <lineage>
        <taxon>Bacteria</taxon>
        <taxon>Bacillati</taxon>
        <taxon>Actinomycetota</taxon>
        <taxon>Actinomycetes</taxon>
        <taxon>Micrococcales</taxon>
        <taxon>Microbacteriaceae</taxon>
        <taxon>Herbiconiux</taxon>
    </lineage>
</organism>
<dbReference type="Gene3D" id="2.180.10.10">
    <property type="entry name" value="RHS repeat-associated core"/>
    <property type="match status" value="2"/>
</dbReference>
<name>A0ABT2GSM6_9MICO</name>
<sequence>MPFVLSAITTIALIVGTGAPAWGAALEPVTSGSDEIVEPDPASLKSEASDPPVIDPVAVPSGDFSDEPDPNPLPAPEPATPLLVDRAPGDSETAVTDFDPDVAELVSRSEYDSTYRNADSTLTTVVSPEVQNVRVDGSWVPIETGVAASGPWSLFGIGGAAVERHPLAPTFAPTASDHDVLTLSRADHTIGFTLQDSADSPIRRDAVGGDDGRSHVQYDAVFPKTDLLYDVTKSSVKENLRLGAAPGSRGRVSWSWAVDADGLILHKTADGGVEFKDEGGAVVFLLPSPSMSDSSAVAGVRTSADAPVRTTVLRRGDAWTLTLSADRDWLNDPARVYPVLVDPTISTAANEFMRAYKSNGMTSNGMQVGNSNNGGFWRTVFHVNYEQFFGKQVIGAGLEVTDIYGDSSYDEYGVALSTATTFGYESVGQDLGGFSIGPSGGLSTDMRLQNKISEYVRTSYSGGFFTLVGDESPDVFTYKHVETQLVVNWKEYATPGRPGASSPANGAVNVSLVPKLSVQGATTDPSWQLHYRFRASTSSNPASDPNPAYDSDWVGSSEVTVPEAKLQPGMTYRWMYWVRDTTDGHLGDSTVRQSPVTWSFTTNTVPLTTLASAVPADNGIVVTTTPTLSVGTPAGITGRTMKYWFRIASGSDSKTGVIVSSGWQTGTTWTVPANFLQDGSSYTWTVLSQDQYSDSATPWVGRFRVNRRITDPGPAPTDSAGPVTVNLANGNAGLQFSSPVVSTAGGPLGMAFSYNSQKPSNTGLRGEYFDATEPASATPPFSFDGRAVAMVRIDPAINFNWALSSPTDAAPGAAKPLVPADRFLTRWTGIITLPEGKYTFGVTGDDGYRVWLDSTKVVDHWATGASTTWSTSTIDVPAGGRAYAFKFEYFEHGGPAGVVFKFKVGGGTETPVPAAWFTRAPEILPSGWGASNILAGVSGTYTKAETTEGGVKITDVYGTVHSYTKKSAGGYTPPSGEYGVVALDTTGAVTFTDDSGTLFAFNKDGSFASATSPGDVRKPTAPVVTYRPGSRLVDSVADPLSRVGTTPISYDRRVVYRYRGDSQCVVDAGFSPAPVGMLCQIEFPDSSVTKLQYDPNGYLVRIVNPGNEVVTFTYDSGGRMTQIRNALANDWLMADTSRTAGPANRTDITYDSVGRVSAVGLPTGDGVTEASRPGKKYTYASGTSYVDSTGLSVPPGTGSDAHAAKVTFNSILQATSSVTAEGLTAQTEWNSKDQALSSIDAQGLKTTTLYNAQDRMTERYGPAPASCFEADRRFITPCMVAFPVSRTIYDQGLQGLNVAYWDNESLFAQPKDFNLGLAGVSGGAFARDFGTASPISGVADPETWSLRGTGLIRFDQTGAYRFNVWADDAVRVYLDDVLVIDNWTYHGPAFVGDWKVFNATAGQTARIRIDYAENTGSANVQLNWWKPGAATWEVTPGSALTPDYGLETTSINYDTAPTGIAGISRTQVSSLMTSTAYANPWLGLATSSSIDPSGLNLTTQTVYESSGLYNRRIGKLSPADAGSPSPANGASYAYWPIDGTPTSANCGVSTSTRQYGMLKTATLSQASAETGVGLITVDYVYDTMGRVAGTKKTGDSAWSCVSYDARGRPTTKTSASLSAPIRTTKFGYASPTGDPLTTWVQDDLTTGSPTTGRITTVTNLLGQVLSKTDVWGTVTTTSYDILGRVTGTAVVAGGVTNTTTFTYSLDGRVETVSDNGKLIADPSYAGGLLATVAYPAADGTNAGNGTQLAAVARDEAGRDKALVWQFSGEPGSVGDSVIRSQAGRVIRATVADSTAGAIYTSTYSFDTAGRLTAASIPGHSLSYDYAGNGGCGSAARAGANGNRTRTSDTPTGGGGLQYSTSYCYDSSDRLTAAPETVVGAGSAPTSMIRPARSLAPTDIVYDSHGNMTKLGNQTFTYDSTDRHMSTTVLDAGVSSTVTYVRDVTGAIVARTETDGAAAPVTHRYSGSLVLSETNVIEQRTLSLPGGVTVSLPATGDAVWCYPNLHGDVTWTAGPSGVRTGVYLYDPFGQPIDLATMVIGSAAADESIPDTMPGSFDPGWVGSKGKGYEHLGSIATIEMGARMYSAMLGRFLAPDPVEGGNTGNYNYPNDPVNMFDLSGEMQDCGACSHGSYKGVTKGRAWVKVGTVHTNGGGTDTVGLDWSGPVKLTATNRSGAFTRFAVDGALGNVRESRQLILPAIIPGQNATGYSAQFDKSNALIDYSRCAHTNPPDPGCIGTILSWTNSPGSWSELPLNPDLGGQNLNQFPVDVDIFVWQAIGDPHGVQIKYY</sequence>
<dbReference type="Pfam" id="PF07691">
    <property type="entry name" value="PA14"/>
    <property type="match status" value="2"/>
</dbReference>
<accession>A0ABT2GSM6</accession>
<protein>
    <submittedName>
        <fullName evidence="3">PA14 domain-containing protein</fullName>
    </submittedName>
</protein>
<dbReference type="NCBIfam" id="TIGR03696">
    <property type="entry name" value="Rhs_assc_core"/>
    <property type="match status" value="1"/>
</dbReference>
<dbReference type="EMBL" id="JANLCM010000001">
    <property type="protein sequence ID" value="MCS5718562.1"/>
    <property type="molecule type" value="Genomic_DNA"/>
</dbReference>
<dbReference type="Gene3D" id="3.90.182.10">
    <property type="entry name" value="Toxin - Anthrax Protective Antigen,domain 1"/>
    <property type="match status" value="2"/>
</dbReference>
<evidence type="ECO:0000313" key="4">
    <source>
        <dbReference type="Proteomes" id="UP001165584"/>
    </source>
</evidence>
<dbReference type="Proteomes" id="UP001165584">
    <property type="component" value="Unassembled WGS sequence"/>
</dbReference>
<dbReference type="InterPro" id="IPR011658">
    <property type="entry name" value="PA14_dom"/>
</dbReference>
<feature type="domain" description="PA14" evidence="2">
    <location>
        <begin position="759"/>
        <end position="916"/>
    </location>
</feature>
<evidence type="ECO:0000259" key="2">
    <source>
        <dbReference type="PROSITE" id="PS51820"/>
    </source>
</evidence>
<reference evidence="3" key="1">
    <citation type="submission" date="2022-08" db="EMBL/GenBank/DDBJ databases">
        <authorList>
            <person name="Deng Y."/>
            <person name="Han X.-F."/>
            <person name="Zhang Y.-Q."/>
        </authorList>
    </citation>
    <scope>NUCLEOTIDE SEQUENCE</scope>
    <source>
        <strain evidence="3">CPCC 205763</strain>
    </source>
</reference>
<gene>
    <name evidence="3" type="ORF">N1027_10495</name>
</gene>
<dbReference type="PROSITE" id="PS51820">
    <property type="entry name" value="PA14"/>
    <property type="match status" value="2"/>
</dbReference>
<dbReference type="RefSeq" id="WP_259507534.1">
    <property type="nucleotide sequence ID" value="NZ_JANLCM010000001.1"/>
</dbReference>
<dbReference type="SMART" id="SM00758">
    <property type="entry name" value="PA14"/>
    <property type="match status" value="2"/>
</dbReference>
<dbReference type="SUPFAM" id="SSF56988">
    <property type="entry name" value="Anthrax protective antigen"/>
    <property type="match status" value="2"/>
</dbReference>
<dbReference type="NCBIfam" id="TIGR01643">
    <property type="entry name" value="YD_repeat_2x"/>
    <property type="match status" value="1"/>
</dbReference>
<feature type="domain" description="PA14" evidence="2">
    <location>
        <begin position="1291"/>
        <end position="1439"/>
    </location>
</feature>
<comment type="caution">
    <text evidence="3">The sequence shown here is derived from an EMBL/GenBank/DDBJ whole genome shotgun (WGS) entry which is preliminary data.</text>
</comment>
<evidence type="ECO:0000256" key="1">
    <source>
        <dbReference type="SAM" id="MobiDB-lite"/>
    </source>
</evidence>
<dbReference type="InterPro" id="IPR031325">
    <property type="entry name" value="RHS_repeat"/>
</dbReference>
<dbReference type="InterPro" id="IPR006530">
    <property type="entry name" value="YD"/>
</dbReference>
<proteinExistence type="predicted"/>
<feature type="compositionally biased region" description="Pro residues" evidence="1">
    <location>
        <begin position="70"/>
        <end position="79"/>
    </location>
</feature>
<dbReference type="PANTHER" id="PTHR32305">
    <property type="match status" value="1"/>
</dbReference>
<dbReference type="InterPro" id="IPR037524">
    <property type="entry name" value="PA14/GLEYA"/>
</dbReference>
<dbReference type="PANTHER" id="PTHR32305:SF15">
    <property type="entry name" value="PROTEIN RHSA-RELATED"/>
    <property type="match status" value="1"/>
</dbReference>
<dbReference type="InterPro" id="IPR050708">
    <property type="entry name" value="T6SS_VgrG/RHS"/>
</dbReference>
<dbReference type="Pfam" id="PF05593">
    <property type="entry name" value="RHS_repeat"/>
    <property type="match status" value="1"/>
</dbReference>
<feature type="region of interest" description="Disordered" evidence="1">
    <location>
        <begin position="32"/>
        <end position="95"/>
    </location>
</feature>
<dbReference type="InterPro" id="IPR022385">
    <property type="entry name" value="Rhs_assc_core"/>
</dbReference>
<evidence type="ECO:0000313" key="3">
    <source>
        <dbReference type="EMBL" id="MCS5718562.1"/>
    </source>
</evidence>